<dbReference type="AlphaFoldDB" id="A0A409W2J2"/>
<dbReference type="Proteomes" id="UP000284842">
    <property type="component" value="Unassembled WGS sequence"/>
</dbReference>
<feature type="signal peptide" evidence="7">
    <location>
        <begin position="1"/>
        <end position="19"/>
    </location>
</feature>
<dbReference type="EMBL" id="NHTK01005854">
    <property type="protein sequence ID" value="PPQ72739.1"/>
    <property type="molecule type" value="Genomic_DNA"/>
</dbReference>
<protein>
    <recommendedName>
        <fullName evidence="10">Peptidase S28</fullName>
    </recommendedName>
</protein>
<dbReference type="InterPro" id="IPR029058">
    <property type="entry name" value="AB_hydrolase_fold"/>
</dbReference>
<gene>
    <name evidence="8" type="ORF">CVT24_012633</name>
</gene>
<dbReference type="GO" id="GO:0008239">
    <property type="term" value="F:dipeptidyl-peptidase activity"/>
    <property type="evidence" value="ECO:0007669"/>
    <property type="project" value="TreeGrafter"/>
</dbReference>
<reference evidence="8 9" key="1">
    <citation type="journal article" date="2018" name="Evol. Lett.">
        <title>Horizontal gene cluster transfer increased hallucinogenic mushroom diversity.</title>
        <authorList>
            <person name="Reynolds H.T."/>
            <person name="Vijayakumar V."/>
            <person name="Gluck-Thaler E."/>
            <person name="Korotkin H.B."/>
            <person name="Matheny P.B."/>
            <person name="Slot J.C."/>
        </authorList>
    </citation>
    <scope>NUCLEOTIDE SEQUENCE [LARGE SCALE GENOMIC DNA]</scope>
    <source>
        <strain evidence="8 9">2629</strain>
    </source>
</reference>
<evidence type="ECO:0000256" key="3">
    <source>
        <dbReference type="ARBA" id="ARBA00022729"/>
    </source>
</evidence>
<dbReference type="InParanoid" id="A0A409W2J2"/>
<evidence type="ECO:0000256" key="4">
    <source>
        <dbReference type="ARBA" id="ARBA00022801"/>
    </source>
</evidence>
<evidence type="ECO:0008006" key="10">
    <source>
        <dbReference type="Google" id="ProtNLM"/>
    </source>
</evidence>
<dbReference type="GO" id="GO:0070008">
    <property type="term" value="F:serine-type exopeptidase activity"/>
    <property type="evidence" value="ECO:0007669"/>
    <property type="project" value="InterPro"/>
</dbReference>
<keyword evidence="5" id="KW-0325">Glycoprotein</keyword>
<name>A0A409W2J2_9AGAR</name>
<dbReference type="OrthoDB" id="1735038at2759"/>
<keyword evidence="4" id="KW-0378">Hydrolase</keyword>
<sequence length="576" mass="64575">MFRSFFPLLLLQLINTCCASERWRQSPFSRPSFRINNPLDAALASSVSPPTVAVNLPQFIDMPLDHFSPHPLSKTFKNRYWVNSTYWKPGGPVFLFDSGEQNAEPLLPYYLQEYHGLSVTMRLARRYNGLAILWEHRFYGDSLPFTVNENTTAEQWKFLNTEQALEDVVFFANSFSTPPSHTDQPSAASDNKDSSSSSPIKRFPVHPSRTPWIMLGGSYPGVRAAHLRVRNPSTIFASWASSAPVQAEIDMASYYKAAERSLTRNCSADWVAVTRLVDETLKSSDVNRVQEMKFELIKARLGKPGGDESAAKGLTKEKAAETSNVDAATVLMDPLDFYQYYGFEASLLPFCNLLETQNFTQPAFEGGVVAQFGIEAGLKAFLTAISELDYDSIPGNADDPVQDLSWMWQYCSEYGFYQRGDPTNPLSIETSFLSLELFQQQCNQTFSAGLPPQPRVENVNKYGGWNMTPSNVLFTNGEFDPWRTMGLASIEDNSPKRTPSVIIPKCNQSPTFPSFFGLTYPSMVHVSDLRVLLTPDSNHTDFKTVGFYSPVSQQPFFTGLGLFEMALDEWLPCFGS</sequence>
<evidence type="ECO:0000313" key="9">
    <source>
        <dbReference type="Proteomes" id="UP000284842"/>
    </source>
</evidence>
<comment type="similarity">
    <text evidence="1">Belongs to the peptidase S28 family.</text>
</comment>
<dbReference type="InterPro" id="IPR008758">
    <property type="entry name" value="Peptidase_S28"/>
</dbReference>
<feature type="chain" id="PRO_5019551177" description="Peptidase S28" evidence="7">
    <location>
        <begin position="20"/>
        <end position="576"/>
    </location>
</feature>
<evidence type="ECO:0000256" key="7">
    <source>
        <dbReference type="SAM" id="SignalP"/>
    </source>
</evidence>
<organism evidence="8 9">
    <name type="scientific">Panaeolus cyanescens</name>
    <dbReference type="NCBI Taxonomy" id="181874"/>
    <lineage>
        <taxon>Eukaryota</taxon>
        <taxon>Fungi</taxon>
        <taxon>Dikarya</taxon>
        <taxon>Basidiomycota</taxon>
        <taxon>Agaricomycotina</taxon>
        <taxon>Agaricomycetes</taxon>
        <taxon>Agaricomycetidae</taxon>
        <taxon>Agaricales</taxon>
        <taxon>Agaricineae</taxon>
        <taxon>Galeropsidaceae</taxon>
        <taxon>Panaeolus</taxon>
    </lineage>
</organism>
<feature type="region of interest" description="Disordered" evidence="6">
    <location>
        <begin position="177"/>
        <end position="203"/>
    </location>
</feature>
<evidence type="ECO:0000256" key="1">
    <source>
        <dbReference type="ARBA" id="ARBA00011079"/>
    </source>
</evidence>
<feature type="compositionally biased region" description="Low complexity" evidence="6">
    <location>
        <begin position="186"/>
        <end position="198"/>
    </location>
</feature>
<evidence type="ECO:0000256" key="2">
    <source>
        <dbReference type="ARBA" id="ARBA00022670"/>
    </source>
</evidence>
<comment type="caution">
    <text evidence="8">The sequence shown here is derived from an EMBL/GenBank/DDBJ whole genome shotgun (WGS) entry which is preliminary data.</text>
</comment>
<evidence type="ECO:0000313" key="8">
    <source>
        <dbReference type="EMBL" id="PPQ72739.1"/>
    </source>
</evidence>
<keyword evidence="9" id="KW-1185">Reference proteome</keyword>
<dbReference type="Gene3D" id="3.40.50.1820">
    <property type="entry name" value="alpha/beta hydrolase"/>
    <property type="match status" value="2"/>
</dbReference>
<evidence type="ECO:0000256" key="5">
    <source>
        <dbReference type="ARBA" id="ARBA00023180"/>
    </source>
</evidence>
<keyword evidence="3 7" id="KW-0732">Signal</keyword>
<dbReference type="GO" id="GO:0006508">
    <property type="term" value="P:proteolysis"/>
    <property type="evidence" value="ECO:0007669"/>
    <property type="project" value="UniProtKB-KW"/>
</dbReference>
<accession>A0A409W2J2</accession>
<dbReference type="PANTHER" id="PTHR11010">
    <property type="entry name" value="PROTEASE S28 PRO-X CARBOXYPEPTIDASE-RELATED"/>
    <property type="match status" value="1"/>
</dbReference>
<evidence type="ECO:0000256" key="6">
    <source>
        <dbReference type="SAM" id="MobiDB-lite"/>
    </source>
</evidence>
<keyword evidence="2" id="KW-0645">Protease</keyword>
<dbReference type="Pfam" id="PF05577">
    <property type="entry name" value="Peptidase_S28"/>
    <property type="match status" value="2"/>
</dbReference>
<dbReference type="PANTHER" id="PTHR11010:SF109">
    <property type="entry name" value="PEPTIDASE, FAMILY S28, PUTATIVE (AFU_ORTHOLOGUE AFUA_4G03790)-RELATED"/>
    <property type="match status" value="1"/>
</dbReference>
<proteinExistence type="inferred from homology"/>